<comment type="caution">
    <text evidence="1">The sequence shown here is derived from an EMBL/GenBank/DDBJ whole genome shotgun (WGS) entry which is preliminary data.</text>
</comment>
<gene>
    <name evidence="1" type="ORF">TPA0910_59920</name>
</gene>
<evidence type="ECO:0008006" key="3">
    <source>
        <dbReference type="Google" id="ProtNLM"/>
    </source>
</evidence>
<dbReference type="EMBL" id="BNEK01000005">
    <property type="protein sequence ID" value="GHJ31559.1"/>
    <property type="molecule type" value="Genomic_DNA"/>
</dbReference>
<protein>
    <recommendedName>
        <fullName evidence="3">CAAX protease</fullName>
    </recommendedName>
</protein>
<evidence type="ECO:0000313" key="2">
    <source>
        <dbReference type="Proteomes" id="UP001054854"/>
    </source>
</evidence>
<proteinExistence type="predicted"/>
<accession>A0ABQ3U7I1</accession>
<dbReference type="Proteomes" id="UP001054854">
    <property type="component" value="Unassembled WGS sequence"/>
</dbReference>
<name>A0ABQ3U7I1_STRHY</name>
<keyword evidence="2" id="KW-1185">Reference proteome</keyword>
<organism evidence="1 2">
    <name type="scientific">Streptomyces hygroscopicus</name>
    <dbReference type="NCBI Taxonomy" id="1912"/>
    <lineage>
        <taxon>Bacteria</taxon>
        <taxon>Bacillati</taxon>
        <taxon>Actinomycetota</taxon>
        <taxon>Actinomycetes</taxon>
        <taxon>Kitasatosporales</taxon>
        <taxon>Streptomycetaceae</taxon>
        <taxon>Streptomyces</taxon>
        <taxon>Streptomyces violaceusniger group</taxon>
    </lineage>
</organism>
<sequence>MFSPSGALCSPECECALGWYAWEAEIAKAFFALLRHLERTLGHALAERLAAQFDRTDWWNHPRIDLHHASRRAIDEARAKLARNRRRVLTAEAVQRELTLGFWVSLLGPGNDYETRLWRPALRHAFPAYRGPRKPLHRDLDHLRTLRNKVAHHEPVGTRDLAADRRSAYRVLGYLSADVHDWAAADDRIPHLLSERPAPCRQALPNPRKEC</sequence>
<reference evidence="1" key="1">
    <citation type="submission" date="2024-05" db="EMBL/GenBank/DDBJ databases">
        <title>Whole genome shotgun sequence of Streptomyces hygroscopicus NBRC 113678.</title>
        <authorList>
            <person name="Komaki H."/>
            <person name="Tamura T."/>
        </authorList>
    </citation>
    <scope>NUCLEOTIDE SEQUENCE</scope>
    <source>
        <strain evidence="1">N11-34</strain>
    </source>
</reference>
<evidence type="ECO:0000313" key="1">
    <source>
        <dbReference type="EMBL" id="GHJ31559.1"/>
    </source>
</evidence>